<sequence>MEEPVGDRPSVVIVGAGFGGLRVARGLSRTPVDVTILDRHNYHTFVPLLYQVATAGLEPEEIAQPIRRILRGVPNLRFRLNTVTGVDLARRVVTTDSGEIRYDYLVLAAGSATSYFGLDSLVQVTSALRDLDDAERLRDQILGAFETASAEENPDRRRQLMTLIVVGGGPTGVELAGALAELRRHALPHDYPDLDLSWARILLLEATDRILPDMPPDLQAKAQAKLGELRVEIRLGAHVAHVDANGVTLSSSETIPAGAVMWVAGMRAPPLAEAVPTARDSAGRLVVSETLHLPGHPEVYAIGDMAHVGDAETRPHPMLAPVAIQQGALAAENILRSLAGKPPKRFVYKDRGTMVTIGRNAAIAHIFGLRLSGFIAWLIWLTVHLVWLIGFRNRMLVLVNWAWNYFTYD</sequence>
<dbReference type="SUPFAM" id="SSF51905">
    <property type="entry name" value="FAD/NAD(P)-binding domain"/>
    <property type="match status" value="1"/>
</dbReference>
<protein>
    <recommendedName>
        <fullName evidence="2">NADH:ubiquinone reductase (non-electrogenic)</fullName>
        <ecNumber evidence="2">1.6.5.9</ecNumber>
    </recommendedName>
</protein>
<keyword evidence="9" id="KW-0812">Transmembrane</keyword>
<keyword evidence="7" id="KW-0520">NAD</keyword>
<evidence type="ECO:0000256" key="6">
    <source>
        <dbReference type="ARBA" id="ARBA00023002"/>
    </source>
</evidence>
<dbReference type="GO" id="GO:0005739">
    <property type="term" value="C:mitochondrion"/>
    <property type="evidence" value="ECO:0007669"/>
    <property type="project" value="UniProtKB-ARBA"/>
</dbReference>
<feature type="non-terminal residue" evidence="12">
    <location>
        <position position="409"/>
    </location>
</feature>
<dbReference type="PANTHER" id="PTHR43706">
    <property type="entry name" value="NADH DEHYDROGENASE"/>
    <property type="match status" value="1"/>
</dbReference>
<keyword evidence="6" id="KW-0560">Oxidoreductase</keyword>
<dbReference type="EC" id="1.6.5.9" evidence="2"/>
<evidence type="ECO:0000256" key="4">
    <source>
        <dbReference type="ARBA" id="ARBA00022827"/>
    </source>
</evidence>
<evidence type="ECO:0000256" key="2">
    <source>
        <dbReference type="ARBA" id="ARBA00012637"/>
    </source>
</evidence>
<keyword evidence="9" id="KW-1133">Transmembrane helix</keyword>
<dbReference type="InterPro" id="IPR036188">
    <property type="entry name" value="FAD/NAD-bd_sf"/>
</dbReference>
<dbReference type="AlphaFoldDB" id="A0A0F9K263"/>
<evidence type="ECO:0000256" key="5">
    <source>
        <dbReference type="ARBA" id="ARBA00022946"/>
    </source>
</evidence>
<evidence type="ECO:0000256" key="7">
    <source>
        <dbReference type="ARBA" id="ARBA00023027"/>
    </source>
</evidence>
<feature type="domain" description="FAD/NAD(P)-binding" evidence="10">
    <location>
        <begin position="10"/>
        <end position="327"/>
    </location>
</feature>
<evidence type="ECO:0000256" key="8">
    <source>
        <dbReference type="ARBA" id="ARBA00047599"/>
    </source>
</evidence>
<dbReference type="InterPro" id="IPR054585">
    <property type="entry name" value="NDH2-like_C"/>
</dbReference>
<evidence type="ECO:0000313" key="12">
    <source>
        <dbReference type="EMBL" id="KKM16193.1"/>
    </source>
</evidence>
<keyword evidence="5" id="KW-0809">Transit peptide</keyword>
<dbReference type="InterPro" id="IPR045024">
    <property type="entry name" value="NDH-2"/>
</dbReference>
<comment type="caution">
    <text evidence="12">The sequence shown here is derived from an EMBL/GenBank/DDBJ whole genome shotgun (WGS) entry which is preliminary data.</text>
</comment>
<evidence type="ECO:0000256" key="3">
    <source>
        <dbReference type="ARBA" id="ARBA00022630"/>
    </source>
</evidence>
<evidence type="ECO:0000259" key="11">
    <source>
        <dbReference type="Pfam" id="PF22366"/>
    </source>
</evidence>
<gene>
    <name evidence="12" type="ORF">LCGC14_1688290</name>
</gene>
<comment type="catalytic activity">
    <reaction evidence="8">
        <text>a quinone + NADH + H(+) = a quinol + NAD(+)</text>
        <dbReference type="Rhea" id="RHEA:46160"/>
        <dbReference type="ChEBI" id="CHEBI:15378"/>
        <dbReference type="ChEBI" id="CHEBI:24646"/>
        <dbReference type="ChEBI" id="CHEBI:57540"/>
        <dbReference type="ChEBI" id="CHEBI:57945"/>
        <dbReference type="ChEBI" id="CHEBI:132124"/>
        <dbReference type="EC" id="1.6.5.9"/>
    </reaction>
</comment>
<dbReference type="Pfam" id="PF22366">
    <property type="entry name" value="NDH2_C"/>
    <property type="match status" value="1"/>
</dbReference>
<dbReference type="InterPro" id="IPR023753">
    <property type="entry name" value="FAD/NAD-binding_dom"/>
</dbReference>
<reference evidence="12" key="1">
    <citation type="journal article" date="2015" name="Nature">
        <title>Complex archaea that bridge the gap between prokaryotes and eukaryotes.</title>
        <authorList>
            <person name="Spang A."/>
            <person name="Saw J.H."/>
            <person name="Jorgensen S.L."/>
            <person name="Zaremba-Niedzwiedzka K."/>
            <person name="Martijn J."/>
            <person name="Lind A.E."/>
            <person name="van Eijk R."/>
            <person name="Schleper C."/>
            <person name="Guy L."/>
            <person name="Ettema T.J."/>
        </authorList>
    </citation>
    <scope>NUCLEOTIDE SEQUENCE</scope>
</reference>
<dbReference type="PANTHER" id="PTHR43706:SF47">
    <property type="entry name" value="EXTERNAL NADH-UBIQUINONE OXIDOREDUCTASE 1, MITOCHONDRIAL-RELATED"/>
    <property type="match status" value="1"/>
</dbReference>
<feature type="domain" description="External alternative NADH-ubiquinone oxidoreductase-like C-terminal" evidence="11">
    <location>
        <begin position="351"/>
        <end position="406"/>
    </location>
</feature>
<proteinExistence type="inferred from homology"/>
<dbReference type="PRINTS" id="PR00368">
    <property type="entry name" value="FADPNR"/>
</dbReference>
<keyword evidence="3" id="KW-0285">Flavoprotein</keyword>
<dbReference type="Gene3D" id="3.50.50.100">
    <property type="match status" value="1"/>
</dbReference>
<organism evidence="12">
    <name type="scientific">marine sediment metagenome</name>
    <dbReference type="NCBI Taxonomy" id="412755"/>
    <lineage>
        <taxon>unclassified sequences</taxon>
        <taxon>metagenomes</taxon>
        <taxon>ecological metagenomes</taxon>
    </lineage>
</organism>
<keyword evidence="4" id="KW-0274">FAD</keyword>
<evidence type="ECO:0000256" key="9">
    <source>
        <dbReference type="SAM" id="Phobius"/>
    </source>
</evidence>
<feature type="transmembrane region" description="Helical" evidence="9">
    <location>
        <begin position="367"/>
        <end position="389"/>
    </location>
</feature>
<dbReference type="Pfam" id="PF07992">
    <property type="entry name" value="Pyr_redox_2"/>
    <property type="match status" value="1"/>
</dbReference>
<accession>A0A0F9K263</accession>
<name>A0A0F9K263_9ZZZZ</name>
<dbReference type="PRINTS" id="PR00411">
    <property type="entry name" value="PNDRDTASEI"/>
</dbReference>
<comment type="similarity">
    <text evidence="1">Belongs to the NADH dehydrogenase family.</text>
</comment>
<keyword evidence="9" id="KW-0472">Membrane</keyword>
<dbReference type="EMBL" id="LAZR01014728">
    <property type="protein sequence ID" value="KKM16193.1"/>
    <property type="molecule type" value="Genomic_DNA"/>
</dbReference>
<evidence type="ECO:0000256" key="1">
    <source>
        <dbReference type="ARBA" id="ARBA00005272"/>
    </source>
</evidence>
<dbReference type="GO" id="GO:0050136">
    <property type="term" value="F:NADH dehydrogenase (quinone) (non-electrogenic) activity"/>
    <property type="evidence" value="ECO:0007669"/>
    <property type="project" value="UniProtKB-EC"/>
</dbReference>
<evidence type="ECO:0000259" key="10">
    <source>
        <dbReference type="Pfam" id="PF07992"/>
    </source>
</evidence>